<dbReference type="PANTHER" id="PTHR33116:SF78">
    <property type="entry name" value="OS12G0587133 PROTEIN"/>
    <property type="match status" value="1"/>
</dbReference>
<dbReference type="InterPro" id="IPR005135">
    <property type="entry name" value="Endo/exonuclease/phosphatase"/>
</dbReference>
<dbReference type="AlphaFoldDB" id="A0A2K3N9D8"/>
<reference evidence="2 3" key="1">
    <citation type="journal article" date="2014" name="Am. J. Bot.">
        <title>Genome assembly and annotation for red clover (Trifolium pratense; Fabaceae).</title>
        <authorList>
            <person name="Istvanek J."/>
            <person name="Jaros M."/>
            <person name="Krenek A."/>
            <person name="Repkova J."/>
        </authorList>
    </citation>
    <scope>NUCLEOTIDE SEQUENCE [LARGE SCALE GENOMIC DNA]</scope>
    <source>
        <strain evidence="3">cv. Tatra</strain>
        <tissue evidence="2">Young leaves</tissue>
    </source>
</reference>
<gene>
    <name evidence="2" type="ORF">L195_g022940</name>
</gene>
<dbReference type="EMBL" id="ASHM01018020">
    <property type="protein sequence ID" value="PNX99671.1"/>
    <property type="molecule type" value="Genomic_DNA"/>
</dbReference>
<dbReference type="GO" id="GO:0016301">
    <property type="term" value="F:kinase activity"/>
    <property type="evidence" value="ECO:0007669"/>
    <property type="project" value="UniProtKB-KW"/>
</dbReference>
<comment type="caution">
    <text evidence="2">The sequence shown here is derived from an EMBL/GenBank/DDBJ whole genome shotgun (WGS) entry which is preliminary data.</text>
</comment>
<dbReference type="InterPro" id="IPR026960">
    <property type="entry name" value="RVT-Znf"/>
</dbReference>
<evidence type="ECO:0000259" key="1">
    <source>
        <dbReference type="PROSITE" id="PS50878"/>
    </source>
</evidence>
<keyword evidence="2" id="KW-0808">Transferase</keyword>
<dbReference type="Gene3D" id="3.60.10.10">
    <property type="entry name" value="Endonuclease/exonuclease/phosphatase"/>
    <property type="match status" value="1"/>
</dbReference>
<sequence length="1007" mass="114890">KNGLGGRRWCVVGDFNAVCSMEERVGINMEDGRLLSTEVSDFRNFVENLELVDLPLLGRRFTWYQSSGKAMSRIDRILISDDWASRWGNVALWVLPRDVSDHCPLVLKYRNDDWGPKPFRFNNFWLENKKLIEVVESFWESYNVEGWMGFVLKEKLKVLKSILRNWHKEEYGGVEAKIEELVVEIKDLDVRGELVGLSNQEVDCRKQKFASLWKFLKNKEALMFQRSRSKWLKEGDANTKFFHGSVKSRSKRNLISAIRVDEGWLDSPNLIKEAVSIYFTNHVSSSFKARPKLDGVVFPTLAEEANVDLISPFSLEEIEEVVKCSDGNKSPGPDGFNFAFLKKFWGLLKGDIRIMFDQFHGNSCLPSSFLSYFVTLIPKVSSPSSLSEFRPISLLGCLYKIIAKVLAKRLAKVMDFLISSNQSAFIKGRNLVDSALVVNEVVDWAKKSKKECLIFKVDFEKAYDSVDWGFLDYMLHRFGFCDKWIEWMRACTFAGNLSVLVNGSPTGEIGIQRGLKQGDPLAPFLFLLVVEGLSGVVSKAVDLRIFKGLAVGSPPVVISHLQYADDTLCIGEASVENLWAIKAILRGFEMASGLKVNFWKSGLIGVNVPSPFLEMASSFLNCRLGAIPFKYLGLPIGANPKRLATWNPLLEHLKKRPLWKEVLVARYGSLILHDVDWSFLRANPSASIWWKNIVALDNVVPGKNWLVDSMARKLGNGLSTSFWNTKWIGEVPLALAFPRLFSLSNHKDNVVQDFLESEEGIRSWSFSWRRNLFQWEEDRVVVLKELLESATFTLEDDCWTWLPDEEGEFSVKSAYKFLLEELEPNVEVEGGLGIVLDKIWDSPAPSKAIAFSWQLLYDRIPTRSNLEVRGIMLPETPWECMGCIGKVETSTHLFLHCPCVMMVWSEIFKWLGVLVVIPPSIASLFEVLKEAAKNVKIRRGFVMIWHATLWSIWKARNNAIFATGVFNPRMIVEDIKVLSWKWCLARLKVSPCLFYEWSWDPGDCLLR</sequence>
<evidence type="ECO:0000313" key="2">
    <source>
        <dbReference type="EMBL" id="PNX99671.1"/>
    </source>
</evidence>
<dbReference type="PANTHER" id="PTHR33116">
    <property type="entry name" value="REVERSE TRANSCRIPTASE ZINC-BINDING DOMAIN-CONTAINING PROTEIN-RELATED-RELATED"/>
    <property type="match status" value="1"/>
</dbReference>
<accession>A0A2K3N9D8</accession>
<dbReference type="Pfam" id="PF00078">
    <property type="entry name" value="RVT_1"/>
    <property type="match status" value="1"/>
</dbReference>
<dbReference type="InterPro" id="IPR036691">
    <property type="entry name" value="Endo/exonu/phosph_ase_sf"/>
</dbReference>
<feature type="domain" description="Reverse transcriptase" evidence="1">
    <location>
        <begin position="358"/>
        <end position="636"/>
    </location>
</feature>
<proteinExistence type="predicted"/>
<organism evidence="2 3">
    <name type="scientific">Trifolium pratense</name>
    <name type="common">Red clover</name>
    <dbReference type="NCBI Taxonomy" id="57577"/>
    <lineage>
        <taxon>Eukaryota</taxon>
        <taxon>Viridiplantae</taxon>
        <taxon>Streptophyta</taxon>
        <taxon>Embryophyta</taxon>
        <taxon>Tracheophyta</taxon>
        <taxon>Spermatophyta</taxon>
        <taxon>Magnoliopsida</taxon>
        <taxon>eudicotyledons</taxon>
        <taxon>Gunneridae</taxon>
        <taxon>Pentapetalae</taxon>
        <taxon>rosids</taxon>
        <taxon>fabids</taxon>
        <taxon>Fabales</taxon>
        <taxon>Fabaceae</taxon>
        <taxon>Papilionoideae</taxon>
        <taxon>50 kb inversion clade</taxon>
        <taxon>NPAAA clade</taxon>
        <taxon>Hologalegina</taxon>
        <taxon>IRL clade</taxon>
        <taxon>Trifolieae</taxon>
        <taxon>Trifolium</taxon>
    </lineage>
</organism>
<reference evidence="2 3" key="2">
    <citation type="journal article" date="2017" name="Front. Plant Sci.">
        <title>Gene Classification and Mining of Molecular Markers Useful in Red Clover (Trifolium pratense) Breeding.</title>
        <authorList>
            <person name="Istvanek J."/>
            <person name="Dluhosova J."/>
            <person name="Dluhos P."/>
            <person name="Patkova L."/>
            <person name="Nedelnik J."/>
            <person name="Repkova J."/>
        </authorList>
    </citation>
    <scope>NUCLEOTIDE SEQUENCE [LARGE SCALE GENOMIC DNA]</scope>
    <source>
        <strain evidence="3">cv. Tatra</strain>
        <tissue evidence="2">Young leaves</tissue>
    </source>
</reference>
<keyword evidence="2" id="KW-0418">Kinase</keyword>
<keyword evidence="2" id="KW-0675">Receptor</keyword>
<dbReference type="SUPFAM" id="SSF56219">
    <property type="entry name" value="DNase I-like"/>
    <property type="match status" value="1"/>
</dbReference>
<name>A0A2K3N9D8_TRIPR</name>
<dbReference type="STRING" id="57577.A0A2K3N9D8"/>
<protein>
    <submittedName>
        <fullName evidence="2">Cysteine-rich receptor-like protein kinase</fullName>
    </submittedName>
</protein>
<dbReference type="CDD" id="cd01650">
    <property type="entry name" value="RT_nLTR_like"/>
    <property type="match status" value="1"/>
</dbReference>
<feature type="non-terminal residue" evidence="2">
    <location>
        <position position="1"/>
    </location>
</feature>
<dbReference type="Pfam" id="PF13966">
    <property type="entry name" value="zf-RVT"/>
    <property type="match status" value="1"/>
</dbReference>
<dbReference type="Proteomes" id="UP000236291">
    <property type="component" value="Unassembled WGS sequence"/>
</dbReference>
<dbReference type="Pfam" id="PF03372">
    <property type="entry name" value="Exo_endo_phos"/>
    <property type="match status" value="1"/>
</dbReference>
<dbReference type="PROSITE" id="PS50878">
    <property type="entry name" value="RT_POL"/>
    <property type="match status" value="1"/>
</dbReference>
<dbReference type="InterPro" id="IPR000477">
    <property type="entry name" value="RT_dom"/>
</dbReference>
<evidence type="ECO:0000313" key="3">
    <source>
        <dbReference type="Proteomes" id="UP000236291"/>
    </source>
</evidence>